<accession>A0A7J7CXG5</accession>
<organism evidence="1 2">
    <name type="scientific">Tripterygium wilfordii</name>
    <name type="common">Thunder God vine</name>
    <dbReference type="NCBI Taxonomy" id="458696"/>
    <lineage>
        <taxon>Eukaryota</taxon>
        <taxon>Viridiplantae</taxon>
        <taxon>Streptophyta</taxon>
        <taxon>Embryophyta</taxon>
        <taxon>Tracheophyta</taxon>
        <taxon>Spermatophyta</taxon>
        <taxon>Magnoliopsida</taxon>
        <taxon>eudicotyledons</taxon>
        <taxon>Gunneridae</taxon>
        <taxon>Pentapetalae</taxon>
        <taxon>rosids</taxon>
        <taxon>fabids</taxon>
        <taxon>Celastrales</taxon>
        <taxon>Celastraceae</taxon>
        <taxon>Tripterygium</taxon>
    </lineage>
</organism>
<reference evidence="1 2" key="1">
    <citation type="journal article" date="2020" name="Nat. Commun.">
        <title>Genome of Tripterygium wilfordii and identification of cytochrome P450 involved in triptolide biosynthesis.</title>
        <authorList>
            <person name="Tu L."/>
            <person name="Su P."/>
            <person name="Zhang Z."/>
            <person name="Gao L."/>
            <person name="Wang J."/>
            <person name="Hu T."/>
            <person name="Zhou J."/>
            <person name="Zhang Y."/>
            <person name="Zhao Y."/>
            <person name="Liu Y."/>
            <person name="Song Y."/>
            <person name="Tong Y."/>
            <person name="Lu Y."/>
            <person name="Yang J."/>
            <person name="Xu C."/>
            <person name="Jia M."/>
            <person name="Peters R.J."/>
            <person name="Huang L."/>
            <person name="Gao W."/>
        </authorList>
    </citation>
    <scope>NUCLEOTIDE SEQUENCE [LARGE SCALE GENOMIC DNA]</scope>
    <source>
        <strain evidence="2">cv. XIE 37</strain>
        <tissue evidence="1">Leaf</tissue>
    </source>
</reference>
<dbReference type="InParanoid" id="A0A7J7CXG5"/>
<evidence type="ECO:0000313" key="2">
    <source>
        <dbReference type="Proteomes" id="UP000593562"/>
    </source>
</evidence>
<sequence>MARENSYFDEEDNLRQALNSFQSVTFDEDRSSSSTAAAVTKLDADASEVQVTSFTHVFDDVTLYFQITRLSRQVNAEKKLVEKLINLGYTKPKLNGLSS</sequence>
<proteinExistence type="predicted"/>
<evidence type="ECO:0000313" key="1">
    <source>
        <dbReference type="EMBL" id="KAF5738797.1"/>
    </source>
</evidence>
<comment type="caution">
    <text evidence="1">The sequence shown here is derived from an EMBL/GenBank/DDBJ whole genome shotgun (WGS) entry which is preliminary data.</text>
</comment>
<keyword evidence="2" id="KW-1185">Reference proteome</keyword>
<dbReference type="AlphaFoldDB" id="A0A7J7CXG5"/>
<protein>
    <submittedName>
        <fullName evidence="1">Uncharacterized protein</fullName>
    </submittedName>
</protein>
<dbReference type="EMBL" id="JAAARO010000013">
    <property type="protein sequence ID" value="KAF5738797.1"/>
    <property type="molecule type" value="Genomic_DNA"/>
</dbReference>
<name>A0A7J7CXG5_TRIWF</name>
<dbReference type="Proteomes" id="UP000593562">
    <property type="component" value="Unassembled WGS sequence"/>
</dbReference>
<gene>
    <name evidence="1" type="ORF">HS088_TW13G01698</name>
</gene>